<dbReference type="EMBL" id="CAJHUC010003075">
    <property type="protein sequence ID" value="CAD7705292.1"/>
    <property type="molecule type" value="Genomic_DNA"/>
</dbReference>
<keyword evidence="6" id="KW-1185">Reference proteome</keyword>
<evidence type="ECO:0000313" key="5">
    <source>
        <dbReference type="EMBL" id="CAD7705292.1"/>
    </source>
</evidence>
<dbReference type="PANTHER" id="PTHR38149:SF1">
    <property type="entry name" value="ATPASE"/>
    <property type="match status" value="1"/>
</dbReference>
<reference evidence="5" key="1">
    <citation type="submission" date="2020-12" db="EMBL/GenBank/DDBJ databases">
        <authorList>
            <person name="Iha C."/>
        </authorList>
    </citation>
    <scope>NUCLEOTIDE SEQUENCE</scope>
</reference>
<organism evidence="5 6">
    <name type="scientific">Ostreobium quekettii</name>
    <dbReference type="NCBI Taxonomy" id="121088"/>
    <lineage>
        <taxon>Eukaryota</taxon>
        <taxon>Viridiplantae</taxon>
        <taxon>Chlorophyta</taxon>
        <taxon>core chlorophytes</taxon>
        <taxon>Ulvophyceae</taxon>
        <taxon>TCBD clade</taxon>
        <taxon>Bryopsidales</taxon>
        <taxon>Ostreobineae</taxon>
        <taxon>Ostreobiaceae</taxon>
        <taxon>Ostreobium</taxon>
    </lineage>
</organism>
<evidence type="ECO:0000256" key="1">
    <source>
        <dbReference type="SAM" id="MobiDB-lite"/>
    </source>
</evidence>
<sequence length="691" mass="75037">MLPLPKRDKSGKATKNVGRSLVFKSLYGGAPGAKPKDASLDGQAPGLGVRSAAGGYSSSPQPPPPAAPVLHEKSFSHHREHEHGAVMAKAVSTSNMQPQPTSPPGKKLACGSVVKGGADELAFALTNINGRDYSAYQDIKGCWEMRNFKLFVDHVQADPYDAPSRCRVQVAQSVASFPTWLMSNRVRRTALCDYLARRLAEVLGAAGGERRGTSGDNPGGEITVDAPGQNVLERTSVTVNSSYVEARFSVGLPAEGRTVMGDWAIRILTKNLAVHVERAIFFNHQDAHALQRHVETVEDANILRSQLGQQGLVSFIANGSILPRRAGNSNKPMSAQEAVKFESPPSMEVTMSAPHTGKIKGMGIKKGVTLIVGGGFNGKSTLLNAIEMGVYNKVPGDGREFVVTDADAVKIRCEEGRRVASVDISPFLSLYGKDTTNYSTVEASGSTSQSANIQEAVEAGASVLLLDEDSCATNFMFRDERMQALVSKEKEPVTPFIVKVRTLSDHQLSTILVVGGNGQYFDVADRVISMESYCPKDVTSEAKRIVELFGESAVLRKWGVRAYPGVVQRCIAPAAYYREASTNVRDRFRIYFGSELLELGAVEQLVEVSQTRAVAEAVHYIQSGAAAQGPFSKRSLSNILDHLEQEFDRQGLDVLNPNQKLGNLARPRRFEIQAALNRLRSLNLVQIRRER</sequence>
<dbReference type="Pfam" id="PF20446">
    <property type="entry name" value="ABC_N"/>
    <property type="match status" value="1"/>
</dbReference>
<feature type="domain" description="MRB1590-like C-terminal" evidence="4">
    <location>
        <begin position="584"/>
        <end position="683"/>
    </location>
</feature>
<evidence type="ECO:0000259" key="4">
    <source>
        <dbReference type="Pfam" id="PF21117"/>
    </source>
</evidence>
<feature type="domain" description="ATPase of the ABC class N-terminal" evidence="3">
    <location>
        <begin position="120"/>
        <end position="281"/>
    </location>
</feature>
<dbReference type="Pfam" id="PF09818">
    <property type="entry name" value="ABC_ATPase"/>
    <property type="match status" value="1"/>
</dbReference>
<feature type="compositionally biased region" description="Basic and acidic residues" evidence="1">
    <location>
        <begin position="1"/>
        <end position="11"/>
    </location>
</feature>
<evidence type="ECO:0000313" key="6">
    <source>
        <dbReference type="Proteomes" id="UP000708148"/>
    </source>
</evidence>
<dbReference type="InterPro" id="IPR046834">
    <property type="entry name" value="ABC_ATPase_C"/>
</dbReference>
<gene>
    <name evidence="5" type="ORF">OSTQU699_LOCUS10647</name>
</gene>
<feature type="region of interest" description="Disordered" evidence="1">
    <location>
        <begin position="1"/>
        <end position="20"/>
    </location>
</feature>
<name>A0A8S1JDL8_9CHLO</name>
<feature type="region of interest" description="Disordered" evidence="1">
    <location>
        <begin position="26"/>
        <end position="70"/>
    </location>
</feature>
<evidence type="ECO:0000259" key="2">
    <source>
        <dbReference type="Pfam" id="PF09818"/>
    </source>
</evidence>
<protein>
    <submittedName>
        <fullName evidence="5">Uncharacterized protein</fullName>
    </submittedName>
</protein>
<feature type="domain" description="ATPase of the ABC class C-terminal" evidence="2">
    <location>
        <begin position="287"/>
        <end position="548"/>
    </location>
</feature>
<dbReference type="AlphaFoldDB" id="A0A8S1JDL8"/>
<proteinExistence type="predicted"/>
<comment type="caution">
    <text evidence="5">The sequence shown here is derived from an EMBL/GenBank/DDBJ whole genome shotgun (WGS) entry which is preliminary data.</text>
</comment>
<dbReference type="InterPro" id="IPR049069">
    <property type="entry name" value="MRB1590-like_C"/>
</dbReference>
<dbReference type="Pfam" id="PF21117">
    <property type="entry name" value="MRB1590_C"/>
    <property type="match status" value="1"/>
</dbReference>
<dbReference type="InterPro" id="IPR019195">
    <property type="entry name" value="ABC_ATPase_put"/>
</dbReference>
<accession>A0A8S1JDL8</accession>
<dbReference type="OrthoDB" id="189459at2759"/>
<evidence type="ECO:0000259" key="3">
    <source>
        <dbReference type="Pfam" id="PF20446"/>
    </source>
</evidence>
<dbReference type="PANTHER" id="PTHR38149">
    <property type="entry name" value="ATPASE"/>
    <property type="match status" value="1"/>
</dbReference>
<dbReference type="Proteomes" id="UP000708148">
    <property type="component" value="Unassembled WGS sequence"/>
</dbReference>
<dbReference type="InterPro" id="IPR046833">
    <property type="entry name" value="ABC_N"/>
</dbReference>